<dbReference type="AlphaFoldDB" id="A0AAD7ZJM4"/>
<dbReference type="Proteomes" id="UP001233999">
    <property type="component" value="Unassembled WGS sequence"/>
</dbReference>
<comment type="caution">
    <text evidence="1">The sequence shown here is derived from an EMBL/GenBank/DDBJ whole genome shotgun (WGS) entry which is preliminary data.</text>
</comment>
<feature type="non-terminal residue" evidence="1">
    <location>
        <position position="1"/>
    </location>
</feature>
<reference evidence="1" key="1">
    <citation type="journal article" date="2023" name="IScience">
        <title>Live-bearing cockroach genome reveals convergent evolutionary mechanisms linked to viviparity in insects and beyond.</title>
        <authorList>
            <person name="Fouks B."/>
            <person name="Harrison M.C."/>
            <person name="Mikhailova A.A."/>
            <person name="Marchal E."/>
            <person name="English S."/>
            <person name="Carruthers M."/>
            <person name="Jennings E.C."/>
            <person name="Chiamaka E.L."/>
            <person name="Frigard R.A."/>
            <person name="Pippel M."/>
            <person name="Attardo G.M."/>
            <person name="Benoit J.B."/>
            <person name="Bornberg-Bauer E."/>
            <person name="Tobe S.S."/>
        </authorList>
    </citation>
    <scope>NUCLEOTIDE SEQUENCE</scope>
    <source>
        <strain evidence="1">Stay&amp;Tobe</strain>
    </source>
</reference>
<dbReference type="EMBL" id="JASPKZ010007954">
    <property type="protein sequence ID" value="KAJ9581312.1"/>
    <property type="molecule type" value="Genomic_DNA"/>
</dbReference>
<reference evidence="1" key="2">
    <citation type="submission" date="2023-05" db="EMBL/GenBank/DDBJ databases">
        <authorList>
            <person name="Fouks B."/>
        </authorList>
    </citation>
    <scope>NUCLEOTIDE SEQUENCE</scope>
    <source>
        <strain evidence="1">Stay&amp;Tobe</strain>
        <tissue evidence="1">Testes</tissue>
    </source>
</reference>
<protein>
    <submittedName>
        <fullName evidence="1">Uncharacterized protein</fullName>
    </submittedName>
</protein>
<organism evidence="1 2">
    <name type="scientific">Diploptera punctata</name>
    <name type="common">Pacific beetle cockroach</name>
    <dbReference type="NCBI Taxonomy" id="6984"/>
    <lineage>
        <taxon>Eukaryota</taxon>
        <taxon>Metazoa</taxon>
        <taxon>Ecdysozoa</taxon>
        <taxon>Arthropoda</taxon>
        <taxon>Hexapoda</taxon>
        <taxon>Insecta</taxon>
        <taxon>Pterygota</taxon>
        <taxon>Neoptera</taxon>
        <taxon>Polyneoptera</taxon>
        <taxon>Dictyoptera</taxon>
        <taxon>Blattodea</taxon>
        <taxon>Blaberoidea</taxon>
        <taxon>Blaberidae</taxon>
        <taxon>Diplopterinae</taxon>
        <taxon>Diploptera</taxon>
    </lineage>
</organism>
<proteinExistence type="predicted"/>
<keyword evidence="2" id="KW-1185">Reference proteome</keyword>
<name>A0AAD7ZJM4_DIPPU</name>
<feature type="non-terminal residue" evidence="1">
    <location>
        <position position="103"/>
    </location>
</feature>
<gene>
    <name evidence="1" type="ORF">L9F63_023502</name>
</gene>
<evidence type="ECO:0000313" key="2">
    <source>
        <dbReference type="Proteomes" id="UP001233999"/>
    </source>
</evidence>
<accession>A0AAD7ZJM4</accession>
<sequence length="103" mass="12210">IALYQTNISSCIPTIENLDNLEKDFRASLAKRRRTSSIKTMGYSQDIFKIIILYLRAVSDEHEMFQMQNMPEHHYLPLSRYAFELRSKVPRNCIPVRNVLYKE</sequence>
<evidence type="ECO:0000313" key="1">
    <source>
        <dbReference type="EMBL" id="KAJ9581312.1"/>
    </source>
</evidence>